<dbReference type="SUPFAM" id="SSF56349">
    <property type="entry name" value="DNA breaking-rejoining enzymes"/>
    <property type="match status" value="1"/>
</dbReference>
<dbReference type="GO" id="GO:0006310">
    <property type="term" value="P:DNA recombination"/>
    <property type="evidence" value="ECO:0007669"/>
    <property type="project" value="UniProtKB-KW"/>
</dbReference>
<evidence type="ECO:0000259" key="3">
    <source>
        <dbReference type="PROSITE" id="PS51898"/>
    </source>
</evidence>
<name>A0A412BBR6_BACUN</name>
<evidence type="ECO:0000256" key="2">
    <source>
        <dbReference type="SAM" id="Phobius"/>
    </source>
</evidence>
<dbReference type="EMBL" id="QRTH01000005">
    <property type="protein sequence ID" value="RGQ51016.1"/>
    <property type="molecule type" value="Genomic_DNA"/>
</dbReference>
<dbReference type="Pfam" id="PF00589">
    <property type="entry name" value="Phage_integrase"/>
    <property type="match status" value="1"/>
</dbReference>
<dbReference type="InterPro" id="IPR013762">
    <property type="entry name" value="Integrase-like_cat_sf"/>
</dbReference>
<gene>
    <name evidence="4" type="ORF">DWY92_12155</name>
</gene>
<organism evidence="4 5">
    <name type="scientific">Bacteroides uniformis</name>
    <dbReference type="NCBI Taxonomy" id="820"/>
    <lineage>
        <taxon>Bacteria</taxon>
        <taxon>Pseudomonadati</taxon>
        <taxon>Bacteroidota</taxon>
        <taxon>Bacteroidia</taxon>
        <taxon>Bacteroidales</taxon>
        <taxon>Bacteroidaceae</taxon>
        <taxon>Bacteroides</taxon>
    </lineage>
</organism>
<keyword evidence="1" id="KW-0233">DNA recombination</keyword>
<dbReference type="InterPro" id="IPR002104">
    <property type="entry name" value="Integrase_catalytic"/>
</dbReference>
<accession>A0A412BBR6</accession>
<dbReference type="Proteomes" id="UP000283680">
    <property type="component" value="Unassembled WGS sequence"/>
</dbReference>
<comment type="caution">
    <text evidence="4">The sequence shown here is derived from an EMBL/GenBank/DDBJ whole genome shotgun (WGS) entry which is preliminary data.</text>
</comment>
<feature type="transmembrane region" description="Helical" evidence="2">
    <location>
        <begin position="46"/>
        <end position="71"/>
    </location>
</feature>
<dbReference type="GO" id="GO:0015074">
    <property type="term" value="P:DNA integration"/>
    <property type="evidence" value="ECO:0007669"/>
    <property type="project" value="InterPro"/>
</dbReference>
<dbReference type="GO" id="GO:0003677">
    <property type="term" value="F:DNA binding"/>
    <property type="evidence" value="ECO:0007669"/>
    <property type="project" value="InterPro"/>
</dbReference>
<keyword evidence="2" id="KW-0472">Membrane</keyword>
<reference evidence="4 5" key="1">
    <citation type="submission" date="2018-08" db="EMBL/GenBank/DDBJ databases">
        <title>A genome reference for cultivated species of the human gut microbiota.</title>
        <authorList>
            <person name="Zou Y."/>
            <person name="Xue W."/>
            <person name="Luo G."/>
        </authorList>
    </citation>
    <scope>NUCLEOTIDE SEQUENCE [LARGE SCALE GENOMIC DNA]</scope>
    <source>
        <strain evidence="4 5">AF28-11</strain>
    </source>
</reference>
<dbReference type="InterPro" id="IPR011010">
    <property type="entry name" value="DNA_brk_join_enz"/>
</dbReference>
<dbReference type="PROSITE" id="PS51898">
    <property type="entry name" value="TYR_RECOMBINASE"/>
    <property type="match status" value="1"/>
</dbReference>
<sequence length="208" mass="24692">MFKNYKFQLKENIMSLKNSYVTSDYIEWDTMLSLVRKLYRDKEYRLSLLIGCGSFFGLRISDILTLTWSMLLDDERFVIIEKKTGKRREIKINSNFQKHIADCYMALNITDKNEKCFISRKKMVYSTQRINVLFKSIKSKYNLKIEHFSTHSMRKTFGRKVVEAAGENSEFALIKLSELFNHADVMTTRKYLGLRSKELLETYDMLSF</sequence>
<evidence type="ECO:0000256" key="1">
    <source>
        <dbReference type="ARBA" id="ARBA00023172"/>
    </source>
</evidence>
<keyword evidence="2" id="KW-1133">Transmembrane helix</keyword>
<protein>
    <submittedName>
        <fullName evidence="4">Site-specific integrase</fullName>
    </submittedName>
</protein>
<evidence type="ECO:0000313" key="4">
    <source>
        <dbReference type="EMBL" id="RGQ51016.1"/>
    </source>
</evidence>
<dbReference type="AlphaFoldDB" id="A0A412BBR6"/>
<dbReference type="Gene3D" id="1.10.443.10">
    <property type="entry name" value="Intergrase catalytic core"/>
    <property type="match status" value="1"/>
</dbReference>
<proteinExistence type="predicted"/>
<feature type="domain" description="Tyr recombinase" evidence="3">
    <location>
        <begin position="16"/>
        <end position="204"/>
    </location>
</feature>
<keyword evidence="2" id="KW-0812">Transmembrane</keyword>
<evidence type="ECO:0000313" key="5">
    <source>
        <dbReference type="Proteomes" id="UP000283680"/>
    </source>
</evidence>